<comment type="caution">
    <text evidence="2">The sequence shown here is derived from an EMBL/GenBank/DDBJ whole genome shotgun (WGS) entry which is preliminary data.</text>
</comment>
<dbReference type="SUPFAM" id="SSF47413">
    <property type="entry name" value="lambda repressor-like DNA-binding domains"/>
    <property type="match status" value="1"/>
</dbReference>
<accession>A0A0R2DSL0</accession>
<dbReference type="InterPro" id="IPR010982">
    <property type="entry name" value="Lambda_DNA-bd_dom_sf"/>
</dbReference>
<evidence type="ECO:0000313" key="3">
    <source>
        <dbReference type="Proteomes" id="UP000051589"/>
    </source>
</evidence>
<feature type="domain" description="HTH cro/C1-type" evidence="1">
    <location>
        <begin position="43"/>
        <end position="90"/>
    </location>
</feature>
<dbReference type="InterPro" id="IPR001387">
    <property type="entry name" value="Cro/C1-type_HTH"/>
</dbReference>
<sequence>MIRYNDDIRYLYEGVSVVPRHELSPFERNIRRIIAQDLKIACQGMTQNDLAVRTGIPNSTLSGYFAERSTPSPGNVQRIANALGIHKSDIDPRFGHSGLANDACLQAAFGQLDEHHQLAVIHFAERQLQQQRTDNPHQP</sequence>
<dbReference type="STRING" id="1423803.FD13_GL000839"/>
<dbReference type="EMBL" id="AYZH01000002">
    <property type="protein sequence ID" value="KRN03085.1"/>
    <property type="molecule type" value="Genomic_DNA"/>
</dbReference>
<reference evidence="2 3" key="1">
    <citation type="journal article" date="2015" name="Genome Announc.">
        <title>Expanding the biotechnology potential of lactobacilli through comparative genomics of 213 strains and associated genera.</title>
        <authorList>
            <person name="Sun Z."/>
            <person name="Harris H.M."/>
            <person name="McCann A."/>
            <person name="Guo C."/>
            <person name="Argimon S."/>
            <person name="Zhang W."/>
            <person name="Yang X."/>
            <person name="Jeffery I.B."/>
            <person name="Cooney J.C."/>
            <person name="Kagawa T.F."/>
            <person name="Liu W."/>
            <person name="Song Y."/>
            <person name="Salvetti E."/>
            <person name="Wrobel A."/>
            <person name="Rasinkangas P."/>
            <person name="Parkhill J."/>
            <person name="Rea M.C."/>
            <person name="O'Sullivan O."/>
            <person name="Ritari J."/>
            <person name="Douillard F.P."/>
            <person name="Paul Ross R."/>
            <person name="Yang R."/>
            <person name="Briner A.E."/>
            <person name="Felis G.E."/>
            <person name="de Vos W.M."/>
            <person name="Barrangou R."/>
            <person name="Klaenhammer T.R."/>
            <person name="Caufield P.W."/>
            <person name="Cui Y."/>
            <person name="Zhang H."/>
            <person name="O'Toole P.W."/>
        </authorList>
    </citation>
    <scope>NUCLEOTIDE SEQUENCE [LARGE SCALE GENOMIC DNA]</scope>
    <source>
        <strain evidence="2 3">DSM 21775</strain>
    </source>
</reference>
<organism evidence="2 3">
    <name type="scientific">Levilactobacillus senmaizukei DSM 21775 = NBRC 103853</name>
    <dbReference type="NCBI Taxonomy" id="1423803"/>
    <lineage>
        <taxon>Bacteria</taxon>
        <taxon>Bacillati</taxon>
        <taxon>Bacillota</taxon>
        <taxon>Bacilli</taxon>
        <taxon>Lactobacillales</taxon>
        <taxon>Lactobacillaceae</taxon>
        <taxon>Levilactobacillus</taxon>
    </lineage>
</organism>
<dbReference type="Gene3D" id="1.10.260.40">
    <property type="entry name" value="lambda repressor-like DNA-binding domains"/>
    <property type="match status" value="1"/>
</dbReference>
<dbReference type="AlphaFoldDB" id="A0A0R2DSL0"/>
<gene>
    <name evidence="2" type="ORF">FD13_GL000839</name>
</gene>
<name>A0A0R2DSL0_9LACO</name>
<dbReference type="Proteomes" id="UP000051589">
    <property type="component" value="Unassembled WGS sequence"/>
</dbReference>
<dbReference type="Pfam" id="PF01381">
    <property type="entry name" value="HTH_3"/>
    <property type="match status" value="1"/>
</dbReference>
<proteinExistence type="predicted"/>
<dbReference type="CDD" id="cd00093">
    <property type="entry name" value="HTH_XRE"/>
    <property type="match status" value="1"/>
</dbReference>
<dbReference type="SMART" id="SM00530">
    <property type="entry name" value="HTH_XRE"/>
    <property type="match status" value="1"/>
</dbReference>
<dbReference type="PATRIC" id="fig|1423803.3.peg.836"/>
<evidence type="ECO:0000259" key="1">
    <source>
        <dbReference type="PROSITE" id="PS50943"/>
    </source>
</evidence>
<dbReference type="PROSITE" id="PS50943">
    <property type="entry name" value="HTH_CROC1"/>
    <property type="match status" value="1"/>
</dbReference>
<evidence type="ECO:0000313" key="2">
    <source>
        <dbReference type="EMBL" id="KRN03085.1"/>
    </source>
</evidence>
<protein>
    <recommendedName>
        <fullName evidence="1">HTH cro/C1-type domain-containing protein</fullName>
    </recommendedName>
</protein>
<dbReference type="GO" id="GO:0003677">
    <property type="term" value="F:DNA binding"/>
    <property type="evidence" value="ECO:0007669"/>
    <property type="project" value="InterPro"/>
</dbReference>
<keyword evidence="3" id="KW-1185">Reference proteome</keyword>